<dbReference type="SUPFAM" id="SSF81296">
    <property type="entry name" value="E set domains"/>
    <property type="match status" value="1"/>
</dbReference>
<accession>A0ABP1DPG2</accession>
<dbReference type="Gene3D" id="2.60.40.640">
    <property type="match status" value="1"/>
</dbReference>
<evidence type="ECO:0008006" key="4">
    <source>
        <dbReference type="Google" id="ProtNLM"/>
    </source>
</evidence>
<dbReference type="InterPro" id="IPR050357">
    <property type="entry name" value="Arrestin_domain-protein"/>
</dbReference>
<protein>
    <recommendedName>
        <fullName evidence="4">Arrestin-like N-terminal domain-containing protein</fullName>
    </recommendedName>
</protein>
<dbReference type="PANTHER" id="PTHR11188">
    <property type="entry name" value="ARRESTIN DOMAIN CONTAINING PROTEIN"/>
    <property type="match status" value="1"/>
</dbReference>
<dbReference type="InterPro" id="IPR014752">
    <property type="entry name" value="Arrestin-like_C"/>
</dbReference>
<dbReference type="PANTHER" id="PTHR11188:SF17">
    <property type="entry name" value="FI21816P1"/>
    <property type="match status" value="1"/>
</dbReference>
<evidence type="ECO:0000313" key="2">
    <source>
        <dbReference type="EMBL" id="CAL1709706.1"/>
    </source>
</evidence>
<reference evidence="3" key="1">
    <citation type="submission" date="2024-04" db="EMBL/GenBank/DDBJ databases">
        <authorList>
            <person name="Shaw F."/>
            <person name="Minotto A."/>
        </authorList>
    </citation>
    <scope>NUCLEOTIDE SEQUENCE [LARGE SCALE GENOMIC DNA]</scope>
</reference>
<feature type="region of interest" description="Disordered" evidence="1">
    <location>
        <begin position="349"/>
        <end position="387"/>
    </location>
</feature>
<evidence type="ECO:0000313" key="3">
    <source>
        <dbReference type="Proteomes" id="UP001497453"/>
    </source>
</evidence>
<proteinExistence type="predicted"/>
<organism evidence="2 3">
    <name type="scientific">Somion occarium</name>
    <dbReference type="NCBI Taxonomy" id="3059160"/>
    <lineage>
        <taxon>Eukaryota</taxon>
        <taxon>Fungi</taxon>
        <taxon>Dikarya</taxon>
        <taxon>Basidiomycota</taxon>
        <taxon>Agaricomycotina</taxon>
        <taxon>Agaricomycetes</taxon>
        <taxon>Polyporales</taxon>
        <taxon>Cerrenaceae</taxon>
        <taxon>Somion</taxon>
    </lineage>
</organism>
<keyword evidence="3" id="KW-1185">Reference proteome</keyword>
<gene>
    <name evidence="2" type="ORF">GFSPODELE1_LOCUS7467</name>
</gene>
<dbReference type="Proteomes" id="UP001497453">
    <property type="component" value="Chromosome 5"/>
</dbReference>
<evidence type="ECO:0000256" key="1">
    <source>
        <dbReference type="SAM" id="MobiDB-lite"/>
    </source>
</evidence>
<name>A0ABP1DPG2_9APHY</name>
<dbReference type="EMBL" id="OZ037948">
    <property type="protein sequence ID" value="CAL1709706.1"/>
    <property type="molecule type" value="Genomic_DNA"/>
</dbReference>
<dbReference type="InterPro" id="IPR014756">
    <property type="entry name" value="Ig_E-set"/>
</dbReference>
<sequence length="407" mass="45621">MRHTPNMAAGSAGILLHLTERMLVAGETVRGEVELNHPTLEMNGVEKVFVKLSGSVDTNIVVTQNVPQSHESRPLYHQKVVIWRKGQTVPSHSTRIPFSFKIPQDLPPSFQFDGLYMNGRVGHVLEVIGIRPKSTNHRIVMPLSIVSPDPIGAQHRQGMESGWTGQWVTAKKEAYIRKGIWGAHATVNMELRLPAVATFPLFTRIPFVVSIVTFTKEMKIEELPKASQDNLFPTPPHHAKDISFRLRRHIEVSANSRNLDEVIDYARLGGLGETTAPEGDQLQVLEKQWIPSSDARKGVWRQETLVRSSFTLQASPTFSCPSLKLKYVMSLKVSFPGVGNTVETTFPVEIGSGMTSRPEHRSRRRTTPIEPAPPYEDPDASQDHRRITLDLPPSYWSVAEWDNDGRP</sequence>